<name>A0ABX4W3B5_9GAMM</name>
<dbReference type="EMBL" id="POUI01000001">
    <property type="protein sequence ID" value="PNF86950.1"/>
    <property type="molecule type" value="Genomic_DNA"/>
</dbReference>
<proteinExistence type="predicted"/>
<protein>
    <submittedName>
        <fullName evidence="1">Peptidase inhibitor I78 family protein</fullName>
    </submittedName>
</protein>
<dbReference type="PANTHER" id="PTHR39600">
    <property type="entry name" value="PEPTIDASE INHIBITOR I78 FAMILY PROTEIN"/>
    <property type="match status" value="1"/>
</dbReference>
<keyword evidence="2" id="KW-1185">Reference proteome</keyword>
<evidence type="ECO:0000313" key="2">
    <source>
        <dbReference type="Proteomes" id="UP000236021"/>
    </source>
</evidence>
<evidence type="ECO:0000313" key="1">
    <source>
        <dbReference type="EMBL" id="PNF86950.1"/>
    </source>
</evidence>
<dbReference type="PANTHER" id="PTHR39600:SF1">
    <property type="entry name" value="PEPTIDASE INHIBITOR I78 FAMILY PROTEIN"/>
    <property type="match status" value="1"/>
</dbReference>
<dbReference type="Pfam" id="PF11720">
    <property type="entry name" value="Inhibitor_I78"/>
    <property type="match status" value="1"/>
</dbReference>
<reference evidence="1 2" key="1">
    <citation type="submission" date="2018-01" db="EMBL/GenBank/DDBJ databases">
        <title>Denitrification phenotypes of diverse strains of Pseudomonas stutzeri.</title>
        <authorList>
            <person name="Milligan D.A."/>
            <person name="Bergaust L."/>
            <person name="Bakken L.R."/>
            <person name="Frostegard A."/>
        </authorList>
    </citation>
    <scope>NUCLEOTIDE SEQUENCE [LARGE SCALE GENOMIC DNA]</scope>
    <source>
        <strain evidence="1 2">ST27MN3</strain>
    </source>
</reference>
<comment type="caution">
    <text evidence="1">The sequence shown here is derived from an EMBL/GenBank/DDBJ whole genome shotgun (WGS) entry which is preliminary data.</text>
</comment>
<sequence>MLLLLTLPTLVTGCKSGATPPSGSHHTQETCNSEAVSNLVGKTATPELLEQAKHQSGANTARIIGPDDVVTLEYDSRRLNLNTGAGMTIERVSCG</sequence>
<dbReference type="Proteomes" id="UP000236021">
    <property type="component" value="Unassembled WGS sequence"/>
</dbReference>
<dbReference type="Gene3D" id="3.30.10.10">
    <property type="entry name" value="Trypsin Inhibitor V, subunit A"/>
    <property type="match status" value="1"/>
</dbReference>
<accession>A0ABX4W3B5</accession>
<dbReference type="InterPro" id="IPR021719">
    <property type="entry name" value="Prot_inh_I78"/>
</dbReference>
<dbReference type="RefSeq" id="WP_080695065.1">
    <property type="nucleotide sequence ID" value="NZ_CP007509.1"/>
</dbReference>
<organism evidence="1 2">
    <name type="scientific">Stutzerimonas decontaminans</name>
    <dbReference type="NCBI Taxonomy" id="3022791"/>
    <lineage>
        <taxon>Bacteria</taxon>
        <taxon>Pseudomonadati</taxon>
        <taxon>Pseudomonadota</taxon>
        <taxon>Gammaproteobacteria</taxon>
        <taxon>Pseudomonadales</taxon>
        <taxon>Pseudomonadaceae</taxon>
        <taxon>Stutzerimonas</taxon>
    </lineage>
</organism>
<gene>
    <name evidence="1" type="ORF">CXK93_09240</name>
</gene>